<reference evidence="1" key="1">
    <citation type="submission" date="2017-02" db="EMBL/GenBank/DDBJ databases">
        <title>Delving into the versatile metabolic prowess of the omnipresent phylum Bacteroidetes.</title>
        <authorList>
            <person name="Nobu M.K."/>
            <person name="Mei R."/>
            <person name="Narihiro T."/>
            <person name="Kuroda K."/>
            <person name="Liu W.-T."/>
        </authorList>
    </citation>
    <scope>NUCLEOTIDE SEQUENCE</scope>
    <source>
        <strain evidence="1">ADurb.Bin417</strain>
    </source>
</reference>
<sequence length="993" mass="113834">MSQHHDITPAEFSFDRFRRPETRFRGLPFWSLNDRLEPEELRRQVREFRRGGLGGFFLHARAGLETPYLGRAWFDGLTAAVDEARKEGLTAWLYDEDRWPSGFAGGRVLEGAPELRVKTLICSPSPPVEARQRLVKKAETAGGPLYFYQDYDPADHPRFNYSGYVDLLNPRTLDRFIRTTHRAYRRRLGGGPGIPWTENFPGYFLRKRGYDIREHLPALFRPLAGAGRVRLDFWSAAAELFAENFSRRLYRWCERNRLLFTGHYNGEEPLLVQFLNQAFMFHYQYQHYPGVDHLGWNIKPLVTMKQAASVANQLGKPRVLSELYAGGGWDFGPAGLKWVGDWEHALGVNLRCQHLSHYSLRGHRKLDYPPSLFFQQPWWPHHHRLEDYFARLEYLLTRGRYHAEILLLHPSTSAFASFQPAASYAGLFRANRRLVGIDRSFNALSRRLCELHYGHDYGDETLLAEHGRVEGGRLRVGQAAYRLVILPPLFNLMEGTLKLLEAFRESGGRVLALEPRPRLLSGRPSKRLAAFFGRPGVEMLDKIELLTDLLNGLAAPDIIINDGRGGGTPSIYAHRRDCGRSQVYFLVNLDRFRGGRYRVGLAGRKKPLEWDAAEGTARRLPARREGKGWQLDLEFAPAQSRLLVINGPEPARVKAAETGTGPKPVRRPLKNEWEFRRLDPNALVLDYCRYRVNSGAWSPRRPVWQAEAELRQALKAGAWDANSGAQPWLNRRRLGRLKILATVELAFDFQVKQPPKPKTEIFLVMETPERFQIRFNGRPLRRPAHPGWWVDPAFRKLPAAGRLRPGRNEIILRTGFRSDTELQNLFITGDFAVAGPGRRRFRLTAAEPERLRSGAWTAQGYPFFAGRLAAAQEFELKENLGRVWLELENPAAAVYQVRINGRSAGTLLWPPYRLEITGLARPGRNRLELEAVNSLRNLLGPHHYRIPAGRRFDQERELVGPGTFRNEKKWTETYQLVSDGLPLASLLFPRRET</sequence>
<evidence type="ECO:0008006" key="2">
    <source>
        <dbReference type="Google" id="ProtNLM"/>
    </source>
</evidence>
<dbReference type="InterPro" id="IPR053161">
    <property type="entry name" value="Ulvan_degrading_GH"/>
</dbReference>
<dbReference type="Pfam" id="PF17132">
    <property type="entry name" value="Glyco_hydro_106"/>
    <property type="match status" value="1"/>
</dbReference>
<comment type="caution">
    <text evidence="1">The sequence shown here is derived from an EMBL/GenBank/DDBJ whole genome shotgun (WGS) entry which is preliminary data.</text>
</comment>
<dbReference type="PANTHER" id="PTHR36848:SF2">
    <property type="entry name" value="SECRETED PROTEIN"/>
    <property type="match status" value="1"/>
</dbReference>
<gene>
    <name evidence="1" type="ORF">BWY73_00110</name>
</gene>
<dbReference type="AlphaFoldDB" id="A0A1V5MKS7"/>
<evidence type="ECO:0000313" key="1">
    <source>
        <dbReference type="EMBL" id="OPZ93796.1"/>
    </source>
</evidence>
<organism evidence="1">
    <name type="scientific">candidate division TA06 bacterium ADurb.Bin417</name>
    <dbReference type="NCBI Taxonomy" id="1852828"/>
    <lineage>
        <taxon>Bacteria</taxon>
        <taxon>Bacteria division TA06</taxon>
    </lineage>
</organism>
<dbReference type="PANTHER" id="PTHR36848">
    <property type="entry name" value="DNA-BINDING PROTEIN (PUTATIVE SECRETED PROTEIN)-RELATED"/>
    <property type="match status" value="1"/>
</dbReference>
<dbReference type="EMBL" id="MWAK01000007">
    <property type="protein sequence ID" value="OPZ93796.1"/>
    <property type="molecule type" value="Genomic_DNA"/>
</dbReference>
<dbReference type="Proteomes" id="UP000485484">
    <property type="component" value="Unassembled WGS sequence"/>
</dbReference>
<accession>A0A1V5MKS7</accession>
<protein>
    <recommendedName>
        <fullName evidence="2">Glycosyl hydrolases family 2, sugar binding domain</fullName>
    </recommendedName>
</protein>
<proteinExistence type="predicted"/>
<name>A0A1V5MKS7_UNCT6</name>